<name>A0ABW2YIY6_9GAMM</name>
<keyword evidence="4" id="KW-1185">Reference proteome</keyword>
<dbReference type="SUPFAM" id="SSF54285">
    <property type="entry name" value="MoaD/ThiS"/>
    <property type="match status" value="1"/>
</dbReference>
<dbReference type="PANTHER" id="PTHR37483">
    <property type="entry name" value="UPF0125 PROTEIN RATB"/>
    <property type="match status" value="1"/>
</dbReference>
<evidence type="ECO:0000313" key="4">
    <source>
        <dbReference type="Proteomes" id="UP001597090"/>
    </source>
</evidence>
<dbReference type="InterPro" id="IPR037021">
    <property type="entry name" value="RnfH_sf"/>
</dbReference>
<evidence type="ECO:0000256" key="2">
    <source>
        <dbReference type="HAMAP-Rule" id="MF_00460"/>
    </source>
</evidence>
<accession>A0ABW2YIY6</accession>
<evidence type="ECO:0000256" key="1">
    <source>
        <dbReference type="ARBA" id="ARBA00010645"/>
    </source>
</evidence>
<dbReference type="InterPro" id="IPR005346">
    <property type="entry name" value="RnfH"/>
</dbReference>
<dbReference type="InterPro" id="IPR016155">
    <property type="entry name" value="Mopterin_synth/thiamin_S_b"/>
</dbReference>
<dbReference type="Pfam" id="PF03658">
    <property type="entry name" value="Ub-RnfH"/>
    <property type="match status" value="1"/>
</dbReference>
<gene>
    <name evidence="3" type="ORF">ACFQZQ_02475</name>
</gene>
<comment type="caution">
    <text evidence="3">The sequence shown here is derived from an EMBL/GenBank/DDBJ whole genome shotgun (WGS) entry which is preliminary data.</text>
</comment>
<organism evidence="3 4">
    <name type="scientific">Lysobacter koreensis</name>
    <dbReference type="NCBI Taxonomy" id="266122"/>
    <lineage>
        <taxon>Bacteria</taxon>
        <taxon>Pseudomonadati</taxon>
        <taxon>Pseudomonadota</taxon>
        <taxon>Gammaproteobacteria</taxon>
        <taxon>Lysobacterales</taxon>
        <taxon>Lysobacteraceae</taxon>
        <taxon>Lysobacter</taxon>
    </lineage>
</organism>
<dbReference type="HAMAP" id="MF_00460">
    <property type="entry name" value="UPF0125_RnfH"/>
    <property type="match status" value="1"/>
</dbReference>
<dbReference type="RefSeq" id="WP_386811094.1">
    <property type="nucleotide sequence ID" value="NZ_JBHTIH010000002.1"/>
</dbReference>
<dbReference type="EMBL" id="JBHTIH010000002">
    <property type="protein sequence ID" value="MFD0738157.1"/>
    <property type="molecule type" value="Genomic_DNA"/>
</dbReference>
<protein>
    <recommendedName>
        <fullName evidence="2">UPF0125 protein ACFQZQ_02475</fullName>
    </recommendedName>
</protein>
<reference evidence="4" key="1">
    <citation type="journal article" date="2019" name="Int. J. Syst. Evol. Microbiol.">
        <title>The Global Catalogue of Microorganisms (GCM) 10K type strain sequencing project: providing services to taxonomists for standard genome sequencing and annotation.</title>
        <authorList>
            <consortium name="The Broad Institute Genomics Platform"/>
            <consortium name="The Broad Institute Genome Sequencing Center for Infectious Disease"/>
            <person name="Wu L."/>
            <person name="Ma J."/>
        </authorList>
    </citation>
    <scope>NUCLEOTIDE SEQUENCE [LARGE SCALE GENOMIC DNA]</scope>
    <source>
        <strain evidence="4">CCUG 55491</strain>
    </source>
</reference>
<evidence type="ECO:0000313" key="3">
    <source>
        <dbReference type="EMBL" id="MFD0738157.1"/>
    </source>
</evidence>
<dbReference type="Gene3D" id="3.10.20.280">
    <property type="entry name" value="RnfH-like"/>
    <property type="match status" value="1"/>
</dbReference>
<dbReference type="Proteomes" id="UP001597090">
    <property type="component" value="Unassembled WGS sequence"/>
</dbReference>
<sequence length="88" mass="9861">MKIEVVRAWPRRFESVELELPQGSRVADALAAAGWVDQADTLAYAVHGVRVDRATGLKEGDRLELLRPLQVDPMDARRRRAQARKTPG</sequence>
<proteinExistence type="inferred from homology"/>
<comment type="similarity">
    <text evidence="1 2">Belongs to the UPF0125 (RnfH) family.</text>
</comment>
<dbReference type="PANTHER" id="PTHR37483:SF1">
    <property type="entry name" value="UPF0125 PROTEIN RATB"/>
    <property type="match status" value="1"/>
</dbReference>